<sequence length="60" mass="6678">MEHASSLGGLPGIALATLQRRESIECRHASDLNDSVHLLLTVYVASRMPINIFLLKYIEL</sequence>
<evidence type="ECO:0000313" key="1">
    <source>
        <dbReference type="EMBL" id="BCA91611.1"/>
    </source>
</evidence>
<gene>
    <name evidence="1" type="ORF">HMSLTHF_13860</name>
</gene>
<dbReference type="EMBL" id="AP022821">
    <property type="protein sequence ID" value="BCA91611.1"/>
    <property type="molecule type" value="Genomic_DNA"/>
</dbReference>
<evidence type="ECO:0000313" key="2">
    <source>
        <dbReference type="Proteomes" id="UP000503197"/>
    </source>
</evidence>
<protein>
    <submittedName>
        <fullName evidence="1">Uncharacterized protein</fullName>
    </submittedName>
</protein>
<accession>A0A6F8STM3</accession>
<reference evidence="1 2" key="1">
    <citation type="submission" date="2020-02" db="EMBL/GenBank/DDBJ databases">
        <title>Complete Genome Sequence of Halomonas meridiana strain BAA-801, Isolated from Deep Sea Thermal Vent.</title>
        <authorList>
            <person name="Takahashi Y."/>
            <person name="Takahashi H."/>
            <person name="Galipon J."/>
            <person name="Arakawa K."/>
        </authorList>
    </citation>
    <scope>NUCLEOTIDE SEQUENCE [LARGE SCALE GENOMIC DNA]</scope>
    <source>
        <strain evidence="1 2">Slthf1</strain>
    </source>
</reference>
<name>A0A6F8STM3_9GAMM</name>
<organism evidence="1 2">
    <name type="scientific">Vreelandella aquamarina</name>
    <dbReference type="NCBI Taxonomy" id="77097"/>
    <lineage>
        <taxon>Bacteria</taxon>
        <taxon>Pseudomonadati</taxon>
        <taxon>Pseudomonadota</taxon>
        <taxon>Gammaproteobacteria</taxon>
        <taxon>Oceanospirillales</taxon>
        <taxon>Halomonadaceae</taxon>
        <taxon>Vreelandella</taxon>
    </lineage>
</organism>
<dbReference type="AlphaFoldDB" id="A0A6F8STM3"/>
<dbReference type="Proteomes" id="UP000503197">
    <property type="component" value="Chromosome"/>
</dbReference>
<proteinExistence type="predicted"/>